<keyword evidence="2" id="KW-1185">Reference proteome</keyword>
<sequence length="257" mass="28110">MQKQLLKPWQQPPPLPMESENVTKVGKAKGRAGSKKAPVKKLDEDDDDDEDVPDLKKRLAKLNEQLASTNLESSPDQSTVMETDMAQVPAAKKKEPSKRNAARRKPQKIVSDTSESEDEIVMLDDDDEDFEAEEIAAPEAGKKGGRKAAKPPAATKKRGPSGQQAAASRSRPEAFNRNAEAYRSLSREETAATQDEEATGSEETSGSPSISDDSEEVIEVVPAKARPQRANRRQAKYAVSDSESEPTDDSDFNEDED</sequence>
<comment type="caution">
    <text evidence="1">The sequence shown here is derived from an EMBL/GenBank/DDBJ whole genome shotgun (WGS) entry which is preliminary data.</text>
</comment>
<proteinExistence type="predicted"/>
<dbReference type="Proteomes" id="UP001164250">
    <property type="component" value="Chromosome 6"/>
</dbReference>
<gene>
    <name evidence="1" type="ORF">Patl1_17166</name>
</gene>
<evidence type="ECO:0000313" key="1">
    <source>
        <dbReference type="EMBL" id="KAJ0096000.1"/>
    </source>
</evidence>
<reference evidence="2" key="1">
    <citation type="journal article" date="2023" name="G3 (Bethesda)">
        <title>Genome assembly and association tests identify interacting loci associated with vigor, precocity, and sex in interspecific pistachio rootstocks.</title>
        <authorList>
            <person name="Palmer W."/>
            <person name="Jacygrad E."/>
            <person name="Sagayaradj S."/>
            <person name="Cavanaugh K."/>
            <person name="Han R."/>
            <person name="Bertier L."/>
            <person name="Beede B."/>
            <person name="Kafkas S."/>
            <person name="Golino D."/>
            <person name="Preece J."/>
            <person name="Michelmore R."/>
        </authorList>
    </citation>
    <scope>NUCLEOTIDE SEQUENCE [LARGE SCALE GENOMIC DNA]</scope>
</reference>
<name>A0ACC1BAI5_9ROSI</name>
<accession>A0ACC1BAI5</accession>
<evidence type="ECO:0000313" key="2">
    <source>
        <dbReference type="Proteomes" id="UP001164250"/>
    </source>
</evidence>
<protein>
    <submittedName>
        <fullName evidence="1">Uncharacterized protein</fullName>
    </submittedName>
</protein>
<organism evidence="1 2">
    <name type="scientific">Pistacia atlantica</name>
    <dbReference type="NCBI Taxonomy" id="434234"/>
    <lineage>
        <taxon>Eukaryota</taxon>
        <taxon>Viridiplantae</taxon>
        <taxon>Streptophyta</taxon>
        <taxon>Embryophyta</taxon>
        <taxon>Tracheophyta</taxon>
        <taxon>Spermatophyta</taxon>
        <taxon>Magnoliopsida</taxon>
        <taxon>eudicotyledons</taxon>
        <taxon>Gunneridae</taxon>
        <taxon>Pentapetalae</taxon>
        <taxon>rosids</taxon>
        <taxon>malvids</taxon>
        <taxon>Sapindales</taxon>
        <taxon>Anacardiaceae</taxon>
        <taxon>Pistacia</taxon>
    </lineage>
</organism>
<dbReference type="EMBL" id="CM047902">
    <property type="protein sequence ID" value="KAJ0096000.1"/>
    <property type="molecule type" value="Genomic_DNA"/>
</dbReference>